<name>A0ABT0HJC4_9BACT</name>
<keyword evidence="4" id="KW-1185">Reference proteome</keyword>
<organism evidence="3 4">
    <name type="scientific">Spirosoma liriopis</name>
    <dbReference type="NCBI Taxonomy" id="2937440"/>
    <lineage>
        <taxon>Bacteria</taxon>
        <taxon>Pseudomonadati</taxon>
        <taxon>Bacteroidota</taxon>
        <taxon>Cytophagia</taxon>
        <taxon>Cytophagales</taxon>
        <taxon>Cytophagaceae</taxon>
        <taxon>Spirosoma</taxon>
    </lineage>
</organism>
<reference evidence="3 4" key="1">
    <citation type="submission" date="2022-04" db="EMBL/GenBank/DDBJ databases">
        <title>Spirosoma sp. strain RP8 genome sequencing and assembly.</title>
        <authorList>
            <person name="Jung Y."/>
        </authorList>
    </citation>
    <scope>NUCLEOTIDE SEQUENCE [LARGE SCALE GENOMIC DNA]</scope>
    <source>
        <strain evidence="3 4">RP8</strain>
    </source>
</reference>
<feature type="domain" description="DUF58" evidence="2">
    <location>
        <begin position="208"/>
        <end position="378"/>
    </location>
</feature>
<proteinExistence type="predicted"/>
<keyword evidence="1" id="KW-1133">Transmembrane helix</keyword>
<sequence>MKAIRPLFVATRLWFVLIVFVVLFVAAYAFLLLFPLVQIAFVIFVILIGLDGWLLFRTKNQSVGSAFFARREVPDRLSNGDENPLTIYLENRYSFRADVDVIDEIPFQFQRRDVLFRARLNPRETQAIRYELRPTRRGEYSFGAVNVFVKTPLGLLKRRYQFEQGKMVAVYPSFLQMRQYELLAATNRLNEVGIKRIRRIGHSMEFEQVRPYATGDDVRTVNWKATARRTDAQGTSLMINAYQDERSQPVYCLIDKGRVMQSPFEGLTLLDYAINASLVLSNIALLKQDRAGILTFSDHVGQLLPADRRTGHMLKILELLYRQKTRFLETDYESLYASVRNHIRQRSLLLLFTNFETVSAMHRQLPYLRRLAKDHLLLIIFFENTELRSLLDQPASDTEQIYLKTIAEKFASEKKQIVKELSQYGIQTILTAPQNLTANTVNKYLELKARGMI</sequence>
<dbReference type="PANTHER" id="PTHR33608">
    <property type="entry name" value="BLL2464 PROTEIN"/>
    <property type="match status" value="1"/>
</dbReference>
<dbReference type="InterPro" id="IPR002881">
    <property type="entry name" value="DUF58"/>
</dbReference>
<evidence type="ECO:0000259" key="2">
    <source>
        <dbReference type="Pfam" id="PF01882"/>
    </source>
</evidence>
<dbReference type="InterPro" id="IPR036465">
    <property type="entry name" value="vWFA_dom_sf"/>
</dbReference>
<dbReference type="Proteomes" id="UP001202180">
    <property type="component" value="Unassembled WGS sequence"/>
</dbReference>
<accession>A0ABT0HJC4</accession>
<dbReference type="SUPFAM" id="SSF53300">
    <property type="entry name" value="vWA-like"/>
    <property type="match status" value="1"/>
</dbReference>
<feature type="transmembrane region" description="Helical" evidence="1">
    <location>
        <begin position="37"/>
        <end position="56"/>
    </location>
</feature>
<keyword evidence="1" id="KW-0472">Membrane</keyword>
<dbReference type="Pfam" id="PF01882">
    <property type="entry name" value="DUF58"/>
    <property type="match status" value="1"/>
</dbReference>
<protein>
    <submittedName>
        <fullName evidence="3">DUF58 domain-containing protein</fullName>
    </submittedName>
</protein>
<dbReference type="RefSeq" id="WP_248476864.1">
    <property type="nucleotide sequence ID" value="NZ_JALPRF010000002.1"/>
</dbReference>
<feature type="transmembrane region" description="Helical" evidence="1">
    <location>
        <begin position="12"/>
        <end position="31"/>
    </location>
</feature>
<keyword evidence="1" id="KW-0812">Transmembrane</keyword>
<evidence type="ECO:0000313" key="3">
    <source>
        <dbReference type="EMBL" id="MCK8492271.1"/>
    </source>
</evidence>
<dbReference type="EMBL" id="JALPRF010000002">
    <property type="protein sequence ID" value="MCK8492271.1"/>
    <property type="molecule type" value="Genomic_DNA"/>
</dbReference>
<gene>
    <name evidence="3" type="ORF">M0L20_10460</name>
</gene>
<evidence type="ECO:0000256" key="1">
    <source>
        <dbReference type="SAM" id="Phobius"/>
    </source>
</evidence>
<dbReference type="PANTHER" id="PTHR33608:SF3">
    <property type="entry name" value="SLR2013 PROTEIN"/>
    <property type="match status" value="1"/>
</dbReference>
<evidence type="ECO:0000313" key="4">
    <source>
        <dbReference type="Proteomes" id="UP001202180"/>
    </source>
</evidence>
<comment type="caution">
    <text evidence="3">The sequence shown here is derived from an EMBL/GenBank/DDBJ whole genome shotgun (WGS) entry which is preliminary data.</text>
</comment>